<protein>
    <submittedName>
        <fullName evidence="3">Uncharacterized protein</fullName>
    </submittedName>
</protein>
<dbReference type="InterPro" id="IPR036770">
    <property type="entry name" value="Ankyrin_rpt-contain_sf"/>
</dbReference>
<evidence type="ECO:0000256" key="1">
    <source>
        <dbReference type="ARBA" id="ARBA00022737"/>
    </source>
</evidence>
<keyword evidence="1" id="KW-0677">Repeat</keyword>
<accession>A0A3G4ZT62</accession>
<dbReference type="SMART" id="SM00248">
    <property type="entry name" value="ANK"/>
    <property type="match status" value="3"/>
</dbReference>
<keyword evidence="2" id="KW-0040">ANK repeat</keyword>
<dbReference type="InterPro" id="IPR002110">
    <property type="entry name" value="Ankyrin_rpt"/>
</dbReference>
<dbReference type="Pfam" id="PF12796">
    <property type="entry name" value="Ank_2"/>
    <property type="match status" value="1"/>
</dbReference>
<reference evidence="3" key="1">
    <citation type="submission" date="2018-10" db="EMBL/GenBank/DDBJ databases">
        <title>Hidden diversity of soil giant viruses.</title>
        <authorList>
            <person name="Schulz F."/>
            <person name="Alteio L."/>
            <person name="Goudeau D."/>
            <person name="Ryan E.M."/>
            <person name="Malmstrom R.R."/>
            <person name="Blanchard J."/>
            <person name="Woyke T."/>
        </authorList>
    </citation>
    <scope>NUCLEOTIDE SEQUENCE</scope>
    <source>
        <strain evidence="3">EDV1</strain>
    </source>
</reference>
<organism evidence="3">
    <name type="scientific">Edafosvirus sp</name>
    <dbReference type="NCBI Taxonomy" id="2487765"/>
    <lineage>
        <taxon>Viruses</taxon>
        <taxon>Varidnaviria</taxon>
        <taxon>Bamfordvirae</taxon>
        <taxon>Nucleocytoviricota</taxon>
        <taxon>Megaviricetes</taxon>
        <taxon>Imitervirales</taxon>
        <taxon>Mimiviridae</taxon>
        <taxon>Klosneuvirinae</taxon>
    </lineage>
</organism>
<sequence>MGQVTTKSLSEYLRKDKSEDKICKSLKKYNIKSENKSDYPIIFKAVDKNKIKVVQKLLDMGYDINKQIGKDLPSRCEEKYKDETLLMRAINENKTEIATLLINDKKCNLEIKNRSGRTAFYYALAENNFILINLMLSREVNLNVQTKSGISYLILLVSKIENGRIMSLVDNTERDMSRIDKSYQTMKKEYDDLFKKLVSVSNLNAVDSYRMSVLSYLFSLTKRYFLNTTWKLQPVEYPPQDVLDTLYNKEYINTIINHHLDKNDITFLDHYYDDIGDRFFGRDGRWGTYDHSRRNEKLIAYLYNNNLMGKVKNVYKTKIFQCIDNDAFLSSQFKNEYYDPNIIGLIVDFVY</sequence>
<dbReference type="SUPFAM" id="SSF48403">
    <property type="entry name" value="Ankyrin repeat"/>
    <property type="match status" value="1"/>
</dbReference>
<dbReference type="Gene3D" id="1.25.40.20">
    <property type="entry name" value="Ankyrin repeat-containing domain"/>
    <property type="match status" value="1"/>
</dbReference>
<evidence type="ECO:0000313" key="3">
    <source>
        <dbReference type="EMBL" id="AYV78086.1"/>
    </source>
</evidence>
<dbReference type="PANTHER" id="PTHR24198:SF165">
    <property type="entry name" value="ANKYRIN REPEAT-CONTAINING PROTEIN-RELATED"/>
    <property type="match status" value="1"/>
</dbReference>
<dbReference type="PANTHER" id="PTHR24198">
    <property type="entry name" value="ANKYRIN REPEAT AND PROTEIN KINASE DOMAIN-CONTAINING PROTEIN"/>
    <property type="match status" value="1"/>
</dbReference>
<dbReference type="EMBL" id="MK072070">
    <property type="protein sequence ID" value="AYV78086.1"/>
    <property type="molecule type" value="Genomic_DNA"/>
</dbReference>
<proteinExistence type="predicted"/>
<name>A0A3G4ZT62_9VIRU</name>
<gene>
    <name evidence="3" type="ORF">Edafosvirus5_4</name>
</gene>
<dbReference type="PROSITE" id="PS50088">
    <property type="entry name" value="ANK_REPEAT"/>
    <property type="match status" value="1"/>
</dbReference>
<evidence type="ECO:0000256" key="2">
    <source>
        <dbReference type="ARBA" id="ARBA00023043"/>
    </source>
</evidence>